<dbReference type="GO" id="GO:0005524">
    <property type="term" value="F:ATP binding"/>
    <property type="evidence" value="ECO:0007669"/>
    <property type="project" value="UniProtKB-UniRule"/>
</dbReference>
<comment type="function">
    <text evidence="2 10 12">Catalyzes the transfer of a dimethylallyl group onto the adenine at position 37 in tRNAs that read codons beginning with uridine, leading to the formation of N6-(dimethylallyl)adenosine (i(6)A).</text>
</comment>
<dbReference type="AlphaFoldDB" id="A0A937DJB7"/>
<dbReference type="Gene3D" id="3.40.50.300">
    <property type="entry name" value="P-loop containing nucleotide triphosphate hydrolases"/>
    <property type="match status" value="1"/>
</dbReference>
<sequence>MFLSQNTKAIFIAGPTASGKSLFALKLASQLNGAIINADSMQVYDTIRILTSRPLDQDMRSIPHLLYGHVSVKKAYSTGEWLRCAIKKIAEVQKKGYLPIIVGGTGLYFYALTGQFSIMPKVPSTIRTIVREKLQTYGSHVLYDELLKCDALAGQRINPSDGQRIARALEIFMVSGQSITEFWKQSLQPVIPIESAYKMIILPERGDLKKRISRRFEKMLNTGAIDEVRDLMAMNLSLDLPIMKAIGVRNIISLLKNQISYEETLQKGIIATNQYAKRQITWLSHQFNEDWKIISSTEDII</sequence>
<feature type="site" description="Interaction with substrate tRNA" evidence="10">
    <location>
        <position position="131"/>
    </location>
</feature>
<dbReference type="Pfam" id="PF01715">
    <property type="entry name" value="IPPT"/>
    <property type="match status" value="1"/>
</dbReference>
<name>A0A937DJB7_9HYPH</name>
<evidence type="ECO:0000256" key="13">
    <source>
        <dbReference type="RuleBase" id="RU003785"/>
    </source>
</evidence>
<dbReference type="InterPro" id="IPR018022">
    <property type="entry name" value="IPT"/>
</dbReference>
<gene>
    <name evidence="10 14" type="primary">miaA</name>
    <name evidence="14" type="ORF">EU981_04240</name>
</gene>
<evidence type="ECO:0000256" key="4">
    <source>
        <dbReference type="ARBA" id="ARBA00022679"/>
    </source>
</evidence>
<organism evidence="14 15">
    <name type="scientific">Candidatus Liberibacter ctenarytainae</name>
    <dbReference type="NCBI Taxonomy" id="2020335"/>
    <lineage>
        <taxon>Bacteria</taxon>
        <taxon>Pseudomonadati</taxon>
        <taxon>Pseudomonadota</taxon>
        <taxon>Alphaproteobacteria</taxon>
        <taxon>Hyphomicrobiales</taxon>
        <taxon>Rhizobiaceae</taxon>
        <taxon>Liberibacter</taxon>
    </lineage>
</organism>
<evidence type="ECO:0000256" key="3">
    <source>
        <dbReference type="ARBA" id="ARBA00005842"/>
    </source>
</evidence>
<dbReference type="PANTHER" id="PTHR11088">
    <property type="entry name" value="TRNA DIMETHYLALLYLTRANSFERASE"/>
    <property type="match status" value="1"/>
</dbReference>
<dbReference type="GO" id="GO:0006400">
    <property type="term" value="P:tRNA modification"/>
    <property type="evidence" value="ECO:0007669"/>
    <property type="project" value="TreeGrafter"/>
</dbReference>
<evidence type="ECO:0000256" key="5">
    <source>
        <dbReference type="ARBA" id="ARBA00022694"/>
    </source>
</evidence>
<keyword evidence="8 10" id="KW-0460">Magnesium</keyword>
<feature type="binding site" evidence="10">
    <location>
        <begin position="16"/>
        <end position="21"/>
    </location>
    <ligand>
        <name>substrate</name>
    </ligand>
</feature>
<keyword evidence="4 10" id="KW-0808">Transferase</keyword>
<evidence type="ECO:0000256" key="1">
    <source>
        <dbReference type="ARBA" id="ARBA00001946"/>
    </source>
</evidence>
<dbReference type="PANTHER" id="PTHR11088:SF60">
    <property type="entry name" value="TRNA DIMETHYLALLYLTRANSFERASE"/>
    <property type="match status" value="1"/>
</dbReference>
<evidence type="ECO:0000256" key="6">
    <source>
        <dbReference type="ARBA" id="ARBA00022741"/>
    </source>
</evidence>
<evidence type="ECO:0000256" key="12">
    <source>
        <dbReference type="RuleBase" id="RU003784"/>
    </source>
</evidence>
<comment type="similarity">
    <text evidence="3 10 13">Belongs to the IPP transferase family.</text>
</comment>
<feature type="site" description="Interaction with substrate tRNA" evidence="10">
    <location>
        <position position="105"/>
    </location>
</feature>
<comment type="catalytic activity">
    <reaction evidence="9 10 11">
        <text>adenosine(37) in tRNA + dimethylallyl diphosphate = N(6)-dimethylallyladenosine(37) in tRNA + diphosphate</text>
        <dbReference type="Rhea" id="RHEA:26482"/>
        <dbReference type="Rhea" id="RHEA-COMP:10162"/>
        <dbReference type="Rhea" id="RHEA-COMP:10375"/>
        <dbReference type="ChEBI" id="CHEBI:33019"/>
        <dbReference type="ChEBI" id="CHEBI:57623"/>
        <dbReference type="ChEBI" id="CHEBI:74411"/>
        <dbReference type="ChEBI" id="CHEBI:74415"/>
        <dbReference type="EC" id="2.5.1.75"/>
    </reaction>
</comment>
<evidence type="ECO:0000313" key="14">
    <source>
        <dbReference type="EMBL" id="MBL0849266.1"/>
    </source>
</evidence>
<evidence type="ECO:0000313" key="15">
    <source>
        <dbReference type="Proteomes" id="UP000736856"/>
    </source>
</evidence>
<evidence type="ECO:0000256" key="9">
    <source>
        <dbReference type="ARBA" id="ARBA00049563"/>
    </source>
</evidence>
<dbReference type="GO" id="GO:0052381">
    <property type="term" value="F:tRNA dimethylallyltransferase activity"/>
    <property type="evidence" value="ECO:0007669"/>
    <property type="project" value="UniProtKB-UniRule"/>
</dbReference>
<dbReference type="SUPFAM" id="SSF52540">
    <property type="entry name" value="P-loop containing nucleoside triphosphate hydrolases"/>
    <property type="match status" value="1"/>
</dbReference>
<dbReference type="EC" id="2.5.1.75" evidence="10"/>
<keyword evidence="6 10" id="KW-0547">Nucleotide-binding</keyword>
<evidence type="ECO:0000256" key="2">
    <source>
        <dbReference type="ARBA" id="ARBA00003213"/>
    </source>
</evidence>
<protein>
    <recommendedName>
        <fullName evidence="10">tRNA dimethylallyltransferase</fullName>
        <ecNumber evidence="10">2.5.1.75</ecNumber>
    </recommendedName>
    <alternativeName>
        <fullName evidence="10">Dimethylallyl diphosphate:tRNA dimethylallyltransferase</fullName>
        <shortName evidence="10">DMAPP:tRNA dimethylallyltransferase</shortName>
        <shortName evidence="10">DMATase</shortName>
    </alternativeName>
    <alternativeName>
        <fullName evidence="10">Isopentenyl-diphosphate:tRNA isopentenyltransferase</fullName>
        <shortName evidence="10">IPP transferase</shortName>
        <shortName evidence="10">IPPT</shortName>
        <shortName evidence="10">IPTase</shortName>
    </alternativeName>
</protein>
<dbReference type="Proteomes" id="UP000736856">
    <property type="component" value="Unassembled WGS sequence"/>
</dbReference>
<comment type="caution">
    <text evidence="10">Lacks conserved residue(s) required for the propagation of feature annotation.</text>
</comment>
<dbReference type="InterPro" id="IPR027417">
    <property type="entry name" value="P-loop_NTPase"/>
</dbReference>
<keyword evidence="5 10" id="KW-0819">tRNA processing</keyword>
<feature type="region of interest" description="Interaction with substrate tRNA" evidence="10">
    <location>
        <begin position="39"/>
        <end position="42"/>
    </location>
</feature>
<feature type="binding site" evidence="10">
    <location>
        <begin position="14"/>
        <end position="21"/>
    </location>
    <ligand>
        <name>ATP</name>
        <dbReference type="ChEBI" id="CHEBI:30616"/>
    </ligand>
</feature>
<dbReference type="EMBL" id="SEOL01000008">
    <property type="protein sequence ID" value="MBL0849266.1"/>
    <property type="molecule type" value="Genomic_DNA"/>
</dbReference>
<evidence type="ECO:0000256" key="7">
    <source>
        <dbReference type="ARBA" id="ARBA00022840"/>
    </source>
</evidence>
<comment type="subunit">
    <text evidence="10">Monomer.</text>
</comment>
<reference evidence="14" key="1">
    <citation type="submission" date="2019-02" db="EMBL/GenBank/DDBJ databases">
        <title>A novel Candidatus Liberibacter species associated with the New Zealand native fuchsia psyllid, Ctenarytaina fuchsiae.</title>
        <authorList>
            <person name="Thompson S.M."/>
            <person name="Jorgensen N."/>
            <person name="David C."/>
            <person name="Bulman S.R."/>
            <person name="Smith G.R."/>
        </authorList>
    </citation>
    <scope>NUCLEOTIDE SEQUENCE</scope>
    <source>
        <strain evidence="14">Oxford</strain>
    </source>
</reference>
<feature type="region of interest" description="Interaction with substrate tRNA" evidence="10">
    <location>
        <begin position="163"/>
        <end position="167"/>
    </location>
</feature>
<dbReference type="NCBIfam" id="TIGR00174">
    <property type="entry name" value="miaA"/>
    <property type="match status" value="1"/>
</dbReference>
<keyword evidence="7 10" id="KW-0067">ATP-binding</keyword>
<dbReference type="Gene3D" id="1.10.20.140">
    <property type="match status" value="1"/>
</dbReference>
<comment type="caution">
    <text evidence="14">The sequence shown here is derived from an EMBL/GenBank/DDBJ whole genome shotgun (WGS) entry which is preliminary data.</text>
</comment>
<dbReference type="InterPro" id="IPR039657">
    <property type="entry name" value="Dimethylallyltransferase"/>
</dbReference>
<comment type="cofactor">
    <cofactor evidence="1 10">
        <name>Mg(2+)</name>
        <dbReference type="ChEBI" id="CHEBI:18420"/>
    </cofactor>
</comment>
<accession>A0A937DJB7</accession>
<dbReference type="HAMAP" id="MF_00185">
    <property type="entry name" value="IPP_trans"/>
    <property type="match status" value="1"/>
</dbReference>
<proteinExistence type="inferred from homology"/>
<evidence type="ECO:0000256" key="10">
    <source>
        <dbReference type="HAMAP-Rule" id="MF_00185"/>
    </source>
</evidence>
<evidence type="ECO:0000256" key="8">
    <source>
        <dbReference type="ARBA" id="ARBA00022842"/>
    </source>
</evidence>
<evidence type="ECO:0000256" key="11">
    <source>
        <dbReference type="RuleBase" id="RU003783"/>
    </source>
</evidence>